<name>A0A2P2JW38_RHIMU</name>
<sequence>MDCIDVETVLLLMRNLSINLTSPDSEEHRSLLSSYEIDTGSIGAKKMLKDDHSEQVA</sequence>
<evidence type="ECO:0000313" key="1">
    <source>
        <dbReference type="EMBL" id="MBW97652.1"/>
    </source>
</evidence>
<dbReference type="Pfam" id="PF24904">
    <property type="entry name" value="RVE6"/>
    <property type="match status" value="1"/>
</dbReference>
<proteinExistence type="predicted"/>
<accession>A0A2P2JW38</accession>
<organism evidence="1">
    <name type="scientific">Rhizophora mucronata</name>
    <name type="common">Asiatic mangrove</name>
    <dbReference type="NCBI Taxonomy" id="61149"/>
    <lineage>
        <taxon>Eukaryota</taxon>
        <taxon>Viridiplantae</taxon>
        <taxon>Streptophyta</taxon>
        <taxon>Embryophyta</taxon>
        <taxon>Tracheophyta</taxon>
        <taxon>Spermatophyta</taxon>
        <taxon>Magnoliopsida</taxon>
        <taxon>eudicotyledons</taxon>
        <taxon>Gunneridae</taxon>
        <taxon>Pentapetalae</taxon>
        <taxon>rosids</taxon>
        <taxon>fabids</taxon>
        <taxon>Malpighiales</taxon>
        <taxon>Rhizophoraceae</taxon>
        <taxon>Rhizophora</taxon>
    </lineage>
</organism>
<reference evidence="1" key="1">
    <citation type="submission" date="2018-02" db="EMBL/GenBank/DDBJ databases">
        <title>Rhizophora mucronata_Transcriptome.</title>
        <authorList>
            <person name="Meera S.P."/>
            <person name="Sreeshan A."/>
            <person name="Augustine A."/>
        </authorList>
    </citation>
    <scope>NUCLEOTIDE SEQUENCE</scope>
    <source>
        <tissue evidence="1">Leaf</tissue>
    </source>
</reference>
<protein>
    <submittedName>
        <fullName evidence="1">Uncharacterized protein MANES_06G153000</fullName>
    </submittedName>
</protein>
<dbReference type="EMBL" id="GGEC01017169">
    <property type="protein sequence ID" value="MBW97652.1"/>
    <property type="molecule type" value="Transcribed_RNA"/>
</dbReference>
<dbReference type="AlphaFoldDB" id="A0A2P2JW38"/>